<sequence length="96" mass="11063">MIHPFPLRSKVKMAMCKQHKTRTACEKLAVCLGFMLFAAHQYLRVEDEAVCLGFMLFAAHHYQRVKDEAVCSDFMLFAAHQYLRVEDEALKALISI</sequence>
<accession>A0A9D3Z688</accession>
<gene>
    <name evidence="1" type="ORF">DPMN_072442</name>
</gene>
<reference evidence="1" key="1">
    <citation type="journal article" date="2019" name="bioRxiv">
        <title>The Genome of the Zebra Mussel, Dreissena polymorpha: A Resource for Invasive Species Research.</title>
        <authorList>
            <person name="McCartney M.A."/>
            <person name="Auch B."/>
            <person name="Kono T."/>
            <person name="Mallez S."/>
            <person name="Zhang Y."/>
            <person name="Obille A."/>
            <person name="Becker A."/>
            <person name="Abrahante J.E."/>
            <person name="Garbe J."/>
            <person name="Badalamenti J.P."/>
            <person name="Herman A."/>
            <person name="Mangelson H."/>
            <person name="Liachko I."/>
            <person name="Sullivan S."/>
            <person name="Sone E.D."/>
            <person name="Koren S."/>
            <person name="Silverstein K.A.T."/>
            <person name="Beckman K.B."/>
            <person name="Gohl D.M."/>
        </authorList>
    </citation>
    <scope>NUCLEOTIDE SEQUENCE</scope>
    <source>
        <strain evidence="1">Duluth1</strain>
        <tissue evidence="1">Whole animal</tissue>
    </source>
</reference>
<comment type="caution">
    <text evidence="1">The sequence shown here is derived from an EMBL/GenBank/DDBJ whole genome shotgun (WGS) entry which is preliminary data.</text>
</comment>
<keyword evidence="2" id="KW-1185">Reference proteome</keyword>
<proteinExistence type="predicted"/>
<dbReference type="AlphaFoldDB" id="A0A9D3Z688"/>
<dbReference type="Proteomes" id="UP000828390">
    <property type="component" value="Unassembled WGS sequence"/>
</dbReference>
<reference evidence="1" key="2">
    <citation type="submission" date="2020-11" db="EMBL/GenBank/DDBJ databases">
        <authorList>
            <person name="McCartney M.A."/>
            <person name="Auch B."/>
            <person name="Kono T."/>
            <person name="Mallez S."/>
            <person name="Becker A."/>
            <person name="Gohl D.M."/>
            <person name="Silverstein K.A.T."/>
            <person name="Koren S."/>
            <person name="Bechman K.B."/>
            <person name="Herman A."/>
            <person name="Abrahante J.E."/>
            <person name="Garbe J."/>
        </authorList>
    </citation>
    <scope>NUCLEOTIDE SEQUENCE</scope>
    <source>
        <strain evidence="1">Duluth1</strain>
        <tissue evidence="1">Whole animal</tissue>
    </source>
</reference>
<protein>
    <submittedName>
        <fullName evidence="1">Uncharacterized protein</fullName>
    </submittedName>
</protein>
<name>A0A9D3Z688_DREPO</name>
<evidence type="ECO:0000313" key="2">
    <source>
        <dbReference type="Proteomes" id="UP000828390"/>
    </source>
</evidence>
<organism evidence="1 2">
    <name type="scientific">Dreissena polymorpha</name>
    <name type="common">Zebra mussel</name>
    <name type="synonym">Mytilus polymorpha</name>
    <dbReference type="NCBI Taxonomy" id="45954"/>
    <lineage>
        <taxon>Eukaryota</taxon>
        <taxon>Metazoa</taxon>
        <taxon>Spiralia</taxon>
        <taxon>Lophotrochozoa</taxon>
        <taxon>Mollusca</taxon>
        <taxon>Bivalvia</taxon>
        <taxon>Autobranchia</taxon>
        <taxon>Heteroconchia</taxon>
        <taxon>Euheterodonta</taxon>
        <taxon>Imparidentia</taxon>
        <taxon>Neoheterodontei</taxon>
        <taxon>Myida</taxon>
        <taxon>Dreissenoidea</taxon>
        <taxon>Dreissenidae</taxon>
        <taxon>Dreissena</taxon>
    </lineage>
</organism>
<evidence type="ECO:0000313" key="1">
    <source>
        <dbReference type="EMBL" id="KAH3712689.1"/>
    </source>
</evidence>
<dbReference type="EMBL" id="JAIWYP010000014">
    <property type="protein sequence ID" value="KAH3712689.1"/>
    <property type="molecule type" value="Genomic_DNA"/>
</dbReference>